<accession>A0A2Y9B8U5</accession>
<dbReference type="SUPFAM" id="SSF54285">
    <property type="entry name" value="MoaD/ThiS"/>
    <property type="match status" value="1"/>
</dbReference>
<keyword evidence="2" id="KW-1185">Reference proteome</keyword>
<dbReference type="EMBL" id="QGDL01000001">
    <property type="protein sequence ID" value="PWJ32107.1"/>
    <property type="molecule type" value="Genomic_DNA"/>
</dbReference>
<reference evidence="1 2" key="1">
    <citation type="submission" date="2018-05" db="EMBL/GenBank/DDBJ databases">
        <title>The Hungate 1000. A catalogue of reference genomes from the rumen microbiome.</title>
        <authorList>
            <person name="Kelly W."/>
        </authorList>
    </citation>
    <scope>NUCLEOTIDE SEQUENCE [LARGE SCALE GENOMIC DNA]</scope>
    <source>
        <strain evidence="1 2">NLAE-zl-C242</strain>
    </source>
</reference>
<name>A0A2Y9B8U5_9FIRM</name>
<evidence type="ECO:0000313" key="2">
    <source>
        <dbReference type="Proteomes" id="UP000245845"/>
    </source>
</evidence>
<dbReference type="Pfam" id="PF02597">
    <property type="entry name" value="ThiS"/>
    <property type="match status" value="1"/>
</dbReference>
<dbReference type="InterPro" id="IPR003749">
    <property type="entry name" value="ThiS/MoaD-like"/>
</dbReference>
<dbReference type="PANTHER" id="PTHR38031:SF1">
    <property type="entry name" value="SULFUR CARRIER PROTEIN CYSO"/>
    <property type="match status" value="1"/>
</dbReference>
<organism evidence="1 2">
    <name type="scientific">Faecalicatena orotica</name>
    <dbReference type="NCBI Taxonomy" id="1544"/>
    <lineage>
        <taxon>Bacteria</taxon>
        <taxon>Bacillati</taxon>
        <taxon>Bacillota</taxon>
        <taxon>Clostridia</taxon>
        <taxon>Lachnospirales</taxon>
        <taxon>Lachnospiraceae</taxon>
        <taxon>Faecalicatena</taxon>
    </lineage>
</organism>
<dbReference type="InterPro" id="IPR012675">
    <property type="entry name" value="Beta-grasp_dom_sf"/>
</dbReference>
<dbReference type="InterPro" id="IPR016155">
    <property type="entry name" value="Mopterin_synth/thiamin_S_b"/>
</dbReference>
<dbReference type="Gene3D" id="3.10.20.30">
    <property type="match status" value="1"/>
</dbReference>
<proteinExistence type="predicted"/>
<dbReference type="InterPro" id="IPR010038">
    <property type="entry name" value="MoaD_arc-typ"/>
</dbReference>
<dbReference type="AlphaFoldDB" id="A0A2Y9B8U5"/>
<dbReference type="PANTHER" id="PTHR38031">
    <property type="entry name" value="SULFUR CARRIER PROTEIN SLR0821-RELATED"/>
    <property type="match status" value="1"/>
</dbReference>
<sequence>MQIKFFAYLRDYTGCKITDFPYQEDIYQLAHALCDKYGDKLRGKMLSPDGEDLGEEIIILVNGRHVAHLGGIHAKLVPSDIVSIFPVVAGG</sequence>
<evidence type="ECO:0000313" key="1">
    <source>
        <dbReference type="EMBL" id="PWJ32107.1"/>
    </source>
</evidence>
<dbReference type="RefSeq" id="WP_109729839.1">
    <property type="nucleotide sequence ID" value="NZ_BAAACK010000007.1"/>
</dbReference>
<dbReference type="Proteomes" id="UP000245845">
    <property type="component" value="Unassembled WGS sequence"/>
</dbReference>
<dbReference type="InterPro" id="IPR052045">
    <property type="entry name" value="Sulfur_Carrier/Prot_Modifier"/>
</dbReference>
<comment type="caution">
    <text evidence="1">The sequence shown here is derived from an EMBL/GenBank/DDBJ whole genome shotgun (WGS) entry which is preliminary data.</text>
</comment>
<dbReference type="NCBIfam" id="TIGR01687">
    <property type="entry name" value="moaD_arch"/>
    <property type="match status" value="1"/>
</dbReference>
<gene>
    <name evidence="1" type="ORF">A8806_101395</name>
</gene>
<dbReference type="OrthoDB" id="2112016at2"/>
<protein>
    <submittedName>
        <fullName evidence="1">Molybdopterin synthase sulfur carrier subunit</fullName>
    </submittedName>
</protein>